<keyword evidence="4" id="KW-1185">Reference proteome</keyword>
<dbReference type="InterPro" id="IPR005531">
    <property type="entry name" value="Asp23"/>
</dbReference>
<dbReference type="Pfam" id="PF03780">
    <property type="entry name" value="Asp23"/>
    <property type="match status" value="1"/>
</dbReference>
<evidence type="ECO:0000313" key="4">
    <source>
        <dbReference type="Proteomes" id="UP001625389"/>
    </source>
</evidence>
<dbReference type="RefSeq" id="WP_125550370.1">
    <property type="nucleotide sequence ID" value="NZ_JBGQPK010000034.1"/>
</dbReference>
<comment type="caution">
    <text evidence="3">The sequence shown here is derived from an EMBL/GenBank/DDBJ whole genome shotgun (WGS) entry which is preliminary data.</text>
</comment>
<proteinExistence type="inferred from homology"/>
<dbReference type="EMBL" id="JBGQPK010000034">
    <property type="protein sequence ID" value="MFL2029664.1"/>
    <property type="molecule type" value="Genomic_DNA"/>
</dbReference>
<name>A0ABW8UCT3_9LACO</name>
<organism evidence="3 4">
    <name type="scientific">Loigolactobacillus zhaoyuanensis</name>
    <dbReference type="NCBI Taxonomy" id="2486017"/>
    <lineage>
        <taxon>Bacteria</taxon>
        <taxon>Bacillati</taxon>
        <taxon>Bacillota</taxon>
        <taxon>Bacilli</taxon>
        <taxon>Lactobacillales</taxon>
        <taxon>Lactobacillaceae</taxon>
        <taxon>Loigolactobacillus</taxon>
    </lineage>
</organism>
<gene>
    <name evidence="3" type="ORF">ACEN34_08545</name>
</gene>
<dbReference type="PANTHER" id="PTHR34297:SF3">
    <property type="entry name" value="ALKALINE SHOCK PROTEIN 23"/>
    <property type="match status" value="1"/>
</dbReference>
<evidence type="ECO:0000313" key="3">
    <source>
        <dbReference type="EMBL" id="MFL2029664.1"/>
    </source>
</evidence>
<evidence type="ECO:0000256" key="2">
    <source>
        <dbReference type="ARBA" id="ARBA00039575"/>
    </source>
</evidence>
<accession>A0ABW8UCT3</accession>
<dbReference type="Proteomes" id="UP001625389">
    <property type="component" value="Unassembled WGS sequence"/>
</dbReference>
<sequence>MDEKMKNTAPVGIESELNYDEDVIAKIVGRTMTTIAGVLTVEGNVIENITDRFRDNDDPTKGVKVDLDDDAQTATLELSATLEYGRNAPKIFDEAVSKVQAEVSRMTDVKLTSFKMTVSDMLTKEEWHAQQEKKQQKQQSN</sequence>
<dbReference type="PANTHER" id="PTHR34297">
    <property type="entry name" value="HYPOTHETICAL CYTOSOLIC PROTEIN-RELATED"/>
    <property type="match status" value="1"/>
</dbReference>
<evidence type="ECO:0000256" key="1">
    <source>
        <dbReference type="ARBA" id="ARBA00005721"/>
    </source>
</evidence>
<protein>
    <recommendedName>
        <fullName evidence="2">Stress response regulator gls24 homolog</fullName>
    </recommendedName>
</protein>
<comment type="similarity">
    <text evidence="1">Belongs to the asp23 family.</text>
</comment>
<reference evidence="3 4" key="1">
    <citation type="submission" date="2024-08" db="EMBL/GenBank/DDBJ databases">
        <authorList>
            <person name="Arias E."/>
        </authorList>
    </citation>
    <scope>NUCLEOTIDE SEQUENCE [LARGE SCALE GENOMIC DNA]</scope>
    <source>
        <strain evidence="3 4">FAM 25317</strain>
    </source>
</reference>